<keyword evidence="5 8" id="KW-1133">Transmembrane helix</keyword>
<keyword evidence="6 8" id="KW-0472">Membrane</keyword>
<dbReference type="GO" id="GO:0005886">
    <property type="term" value="C:plasma membrane"/>
    <property type="evidence" value="ECO:0007669"/>
    <property type="project" value="UniProtKB-SubCell"/>
</dbReference>
<reference evidence="10 11" key="1">
    <citation type="submission" date="2016-08" db="EMBL/GenBank/DDBJ databases">
        <title>Genome sequence of Clavibacter michiganensis spp. strain CASJ009.</title>
        <authorList>
            <person name="Thapa S.P."/>
            <person name="Coaker G."/>
        </authorList>
    </citation>
    <scope>NUCLEOTIDE SEQUENCE [LARGE SCALE GENOMIC DNA]</scope>
    <source>
        <strain evidence="10">CASJ009</strain>
    </source>
</reference>
<dbReference type="PANTHER" id="PTHR42709">
    <property type="entry name" value="ALKALINE PHOSPHATASE LIKE PROTEIN"/>
    <property type="match status" value="1"/>
</dbReference>
<sequence length="498" mass="50679">MIALLPPTILPTTAIAGLHPAAAGKDPLEGLDGLVGTAARVIEALGEVGVGAMTFIETVFPPIPSEVVLPLAGFVAATGRMNLVLVIVASTLGAYLGALLLYWLGRKAGEERTIRVLARLPLVERHDFEVAAAWFHRHGRSAVFFGRLVPGVRSLISLPAGAAGMHLGTFSFYTIAGSGLWNGALIGLGAALAASTSSSTSTRSTSTTRCTRCWGSSCSCSSGAPSAVTGSDAARRADLIPIPLPRVSPVGGIRWRRLTRSARRADPAPARGMTMGFLDRLLGRDEQPDDQRARASARSAPERSPDEVAVERYRYLLRTAPPERIEEVHVEAFQKLSPEQREILFRQLSSDAAEGDAPVDDRPESLARSATRSEMRAPGTLERTLGPRGGLAGAGGGMGMGGMIAGSMLGTIAGVVVGSAIAQALIPDGVGQDQAGADAAGGDAGAGDAGADDAGAGDAGAGDAGSDPGSGDFGSGDFGSGDFGGADLGGGFGGGDFL</sequence>
<protein>
    <submittedName>
        <fullName evidence="10">Inner membrane protein YqjA</fullName>
    </submittedName>
</protein>
<feature type="region of interest" description="Disordered" evidence="7">
    <location>
        <begin position="434"/>
        <end position="478"/>
    </location>
</feature>
<dbReference type="Proteomes" id="UP000195106">
    <property type="component" value="Unassembled WGS sequence"/>
</dbReference>
<dbReference type="InterPro" id="IPR051311">
    <property type="entry name" value="DedA_domain"/>
</dbReference>
<dbReference type="AlphaFoldDB" id="A0A251XTB9"/>
<evidence type="ECO:0000313" key="11">
    <source>
        <dbReference type="Proteomes" id="UP000195106"/>
    </source>
</evidence>
<organism evidence="10 11">
    <name type="scientific">Clavibacter michiganensis</name>
    <dbReference type="NCBI Taxonomy" id="28447"/>
    <lineage>
        <taxon>Bacteria</taxon>
        <taxon>Bacillati</taxon>
        <taxon>Actinomycetota</taxon>
        <taxon>Actinomycetes</taxon>
        <taxon>Micrococcales</taxon>
        <taxon>Microbacteriaceae</taxon>
        <taxon>Clavibacter</taxon>
    </lineage>
</organism>
<dbReference type="PANTHER" id="PTHR42709:SF6">
    <property type="entry name" value="UNDECAPRENYL PHOSPHATE TRANSPORTER A"/>
    <property type="match status" value="1"/>
</dbReference>
<feature type="compositionally biased region" description="Basic and acidic residues" evidence="7">
    <location>
        <begin position="359"/>
        <end position="375"/>
    </location>
</feature>
<dbReference type="Pfam" id="PF09335">
    <property type="entry name" value="VTT_dom"/>
    <property type="match status" value="1"/>
</dbReference>
<comment type="caution">
    <text evidence="10">The sequence shown here is derived from an EMBL/GenBank/DDBJ whole genome shotgun (WGS) entry which is preliminary data.</text>
</comment>
<proteinExistence type="inferred from homology"/>
<feature type="region of interest" description="Disordered" evidence="7">
    <location>
        <begin position="282"/>
        <end position="306"/>
    </location>
</feature>
<evidence type="ECO:0000256" key="6">
    <source>
        <dbReference type="ARBA" id="ARBA00023136"/>
    </source>
</evidence>
<evidence type="ECO:0000256" key="5">
    <source>
        <dbReference type="ARBA" id="ARBA00022989"/>
    </source>
</evidence>
<dbReference type="InterPro" id="IPR032816">
    <property type="entry name" value="VTT_dom"/>
</dbReference>
<feature type="transmembrane region" description="Helical" evidence="8">
    <location>
        <begin position="83"/>
        <end position="105"/>
    </location>
</feature>
<evidence type="ECO:0000256" key="4">
    <source>
        <dbReference type="ARBA" id="ARBA00022692"/>
    </source>
</evidence>
<evidence type="ECO:0000256" key="8">
    <source>
        <dbReference type="SAM" id="Phobius"/>
    </source>
</evidence>
<feature type="domain" description="VTT" evidence="9">
    <location>
        <begin position="63"/>
        <end position="190"/>
    </location>
</feature>
<evidence type="ECO:0000259" key="9">
    <source>
        <dbReference type="Pfam" id="PF09335"/>
    </source>
</evidence>
<dbReference type="EMBL" id="MDHJ01000001">
    <property type="protein sequence ID" value="OUE08756.1"/>
    <property type="molecule type" value="Genomic_DNA"/>
</dbReference>
<evidence type="ECO:0000256" key="3">
    <source>
        <dbReference type="ARBA" id="ARBA00022475"/>
    </source>
</evidence>
<name>A0A251XTB9_9MICO</name>
<gene>
    <name evidence="10" type="primary">yqjA_2</name>
    <name evidence="10" type="ORF">CMsap09_07395</name>
</gene>
<accession>A0A251XTB9</accession>
<comment type="similarity">
    <text evidence="2">Belongs to the DedA family.</text>
</comment>
<feature type="region of interest" description="Disordered" evidence="7">
    <location>
        <begin position="349"/>
        <end position="389"/>
    </location>
</feature>
<keyword evidence="4 8" id="KW-0812">Transmembrane</keyword>
<evidence type="ECO:0000256" key="2">
    <source>
        <dbReference type="ARBA" id="ARBA00010792"/>
    </source>
</evidence>
<evidence type="ECO:0000256" key="7">
    <source>
        <dbReference type="SAM" id="MobiDB-lite"/>
    </source>
</evidence>
<keyword evidence="3" id="KW-1003">Cell membrane</keyword>
<evidence type="ECO:0000313" key="10">
    <source>
        <dbReference type="EMBL" id="OUE08756.1"/>
    </source>
</evidence>
<evidence type="ECO:0000256" key="1">
    <source>
        <dbReference type="ARBA" id="ARBA00004651"/>
    </source>
</evidence>
<feature type="compositionally biased region" description="Basic and acidic residues" evidence="7">
    <location>
        <begin position="282"/>
        <end position="293"/>
    </location>
</feature>
<comment type="subcellular location">
    <subcellularLocation>
        <location evidence="1">Cell membrane</location>
        <topology evidence="1">Multi-pass membrane protein</topology>
    </subcellularLocation>
</comment>